<feature type="domain" description="Methyltransferase type 11" evidence="1">
    <location>
        <begin position="9"/>
        <end position="89"/>
    </location>
</feature>
<dbReference type="AlphaFoldDB" id="A0A7S2UZT8"/>
<dbReference type="GO" id="GO:0008757">
    <property type="term" value="F:S-adenosylmethionine-dependent methyltransferase activity"/>
    <property type="evidence" value="ECO:0007669"/>
    <property type="project" value="InterPro"/>
</dbReference>
<dbReference type="PANTHER" id="PTHR43591">
    <property type="entry name" value="METHYLTRANSFERASE"/>
    <property type="match status" value="1"/>
</dbReference>
<name>A0A7S2UZT8_9STRA</name>
<dbReference type="PANTHER" id="PTHR43591:SF99">
    <property type="entry name" value="OS06G0646000 PROTEIN"/>
    <property type="match status" value="1"/>
</dbReference>
<reference evidence="2" key="1">
    <citation type="submission" date="2021-01" db="EMBL/GenBank/DDBJ databases">
        <authorList>
            <person name="Corre E."/>
            <person name="Pelletier E."/>
            <person name="Niang G."/>
            <person name="Scheremetjew M."/>
            <person name="Finn R."/>
            <person name="Kale V."/>
            <person name="Holt S."/>
            <person name="Cochrane G."/>
            <person name="Meng A."/>
            <person name="Brown T."/>
            <person name="Cohen L."/>
        </authorList>
    </citation>
    <scope>NUCLEOTIDE SEQUENCE</scope>
    <source>
        <strain evidence="2">CCMP1661</strain>
    </source>
</reference>
<dbReference type="Gene3D" id="3.40.50.150">
    <property type="entry name" value="Vaccinia Virus protein VP39"/>
    <property type="match status" value="1"/>
</dbReference>
<sequence>MLRRLIKSGQYDRVIGADFSEPMLLETARRIREEGLEEQELIRLDVAQLPFKTTSLDAVHAGAALHCYPRIREALSEIHRVLKPGGKFYASTFLRSATINVRQQSSSGFYFFEIQELKDLMVEAGFELGNVLVEQKGRGCAIIKCTK</sequence>
<evidence type="ECO:0000313" key="2">
    <source>
        <dbReference type="EMBL" id="CAD9864973.1"/>
    </source>
</evidence>
<proteinExistence type="predicted"/>
<dbReference type="InterPro" id="IPR013216">
    <property type="entry name" value="Methyltransf_11"/>
</dbReference>
<gene>
    <name evidence="2" type="ORF">FJAP1339_LOCUS6757</name>
</gene>
<accession>A0A7S2UZT8</accession>
<dbReference type="EMBL" id="HBHR01013697">
    <property type="protein sequence ID" value="CAD9864973.1"/>
    <property type="molecule type" value="Transcribed_RNA"/>
</dbReference>
<protein>
    <recommendedName>
        <fullName evidence="1">Methyltransferase type 11 domain-containing protein</fullName>
    </recommendedName>
</protein>
<dbReference type="CDD" id="cd02440">
    <property type="entry name" value="AdoMet_MTases"/>
    <property type="match status" value="1"/>
</dbReference>
<dbReference type="InterPro" id="IPR029063">
    <property type="entry name" value="SAM-dependent_MTases_sf"/>
</dbReference>
<organism evidence="2">
    <name type="scientific">Fibrocapsa japonica</name>
    <dbReference type="NCBI Taxonomy" id="94617"/>
    <lineage>
        <taxon>Eukaryota</taxon>
        <taxon>Sar</taxon>
        <taxon>Stramenopiles</taxon>
        <taxon>Ochrophyta</taxon>
        <taxon>Raphidophyceae</taxon>
        <taxon>Chattonellales</taxon>
        <taxon>Chattonellaceae</taxon>
        <taxon>Fibrocapsa</taxon>
    </lineage>
</organism>
<evidence type="ECO:0000259" key="1">
    <source>
        <dbReference type="Pfam" id="PF08241"/>
    </source>
</evidence>
<dbReference type="Pfam" id="PF08241">
    <property type="entry name" value="Methyltransf_11"/>
    <property type="match status" value="1"/>
</dbReference>
<dbReference type="SUPFAM" id="SSF53335">
    <property type="entry name" value="S-adenosyl-L-methionine-dependent methyltransferases"/>
    <property type="match status" value="1"/>
</dbReference>